<keyword evidence="7 9" id="KW-0663">Pyridoxal phosphate</keyword>
<dbReference type="Gene3D" id="3.90.1150.10">
    <property type="entry name" value="Aspartate Aminotransferase, domain 1"/>
    <property type="match status" value="1"/>
</dbReference>
<name>A0A1N7J0N5_9GAMM</name>
<dbReference type="RefSeq" id="WP_076513600.1">
    <property type="nucleotide sequence ID" value="NZ_FTOH01000001.1"/>
</dbReference>
<evidence type="ECO:0000259" key="11">
    <source>
        <dbReference type="Pfam" id="PF00155"/>
    </source>
</evidence>
<dbReference type="STRING" id="484498.SAMN05421686_101231"/>
<evidence type="ECO:0000256" key="9">
    <source>
        <dbReference type="HAMAP-Rule" id="MF_01693"/>
    </source>
</evidence>
<evidence type="ECO:0000313" key="13">
    <source>
        <dbReference type="Proteomes" id="UP000185639"/>
    </source>
</evidence>
<dbReference type="EMBL" id="FTOH01000001">
    <property type="protein sequence ID" value="SIS42925.1"/>
    <property type="molecule type" value="Genomic_DNA"/>
</dbReference>
<dbReference type="OrthoDB" id="9807157at2"/>
<dbReference type="PANTHER" id="PTHR13693">
    <property type="entry name" value="CLASS II AMINOTRANSFERASE/8-AMINO-7-OXONONANOATE SYNTHASE"/>
    <property type="match status" value="1"/>
</dbReference>
<dbReference type="InterPro" id="IPR004839">
    <property type="entry name" value="Aminotransferase_I/II_large"/>
</dbReference>
<dbReference type="EC" id="2.3.1.47" evidence="9"/>
<dbReference type="InterPro" id="IPR022834">
    <property type="entry name" value="AONS_Proteobacteria"/>
</dbReference>
<dbReference type="Proteomes" id="UP000185639">
    <property type="component" value="Unassembled WGS sequence"/>
</dbReference>
<dbReference type="GO" id="GO:0009102">
    <property type="term" value="P:biotin biosynthetic process"/>
    <property type="evidence" value="ECO:0007669"/>
    <property type="project" value="UniProtKB-UniRule"/>
</dbReference>
<evidence type="ECO:0000256" key="5">
    <source>
        <dbReference type="ARBA" id="ARBA00022679"/>
    </source>
</evidence>
<evidence type="ECO:0000256" key="4">
    <source>
        <dbReference type="ARBA" id="ARBA00011738"/>
    </source>
</evidence>
<evidence type="ECO:0000256" key="1">
    <source>
        <dbReference type="ARBA" id="ARBA00001933"/>
    </source>
</evidence>
<dbReference type="GO" id="GO:0008710">
    <property type="term" value="F:8-amino-7-oxononanoate synthase activity"/>
    <property type="evidence" value="ECO:0007669"/>
    <property type="project" value="UniProtKB-UniRule"/>
</dbReference>
<gene>
    <name evidence="9" type="primary">bioF</name>
    <name evidence="12" type="ORF">SAMN05421686_101231</name>
</gene>
<evidence type="ECO:0000256" key="3">
    <source>
        <dbReference type="ARBA" id="ARBA00010008"/>
    </source>
</evidence>
<dbReference type="PANTHER" id="PTHR13693:SF100">
    <property type="entry name" value="8-AMINO-7-OXONONANOATE SYNTHASE"/>
    <property type="match status" value="1"/>
</dbReference>
<dbReference type="Gene3D" id="3.40.640.10">
    <property type="entry name" value="Type I PLP-dependent aspartate aminotransferase-like (Major domain)"/>
    <property type="match status" value="1"/>
</dbReference>
<dbReference type="InterPro" id="IPR004723">
    <property type="entry name" value="AONS_Archaea/Proteobacteria"/>
</dbReference>
<accession>A0A1N7J0N5</accession>
<dbReference type="GO" id="GO:0030170">
    <property type="term" value="F:pyridoxal phosphate binding"/>
    <property type="evidence" value="ECO:0007669"/>
    <property type="project" value="UniProtKB-UniRule"/>
</dbReference>
<comment type="cofactor">
    <cofactor evidence="1 9 10">
        <name>pyridoxal 5'-phosphate</name>
        <dbReference type="ChEBI" id="CHEBI:597326"/>
    </cofactor>
</comment>
<dbReference type="Pfam" id="PF00155">
    <property type="entry name" value="Aminotran_1_2"/>
    <property type="match status" value="1"/>
</dbReference>
<feature type="binding site" evidence="9">
    <location>
        <position position="204"/>
    </location>
    <ligand>
        <name>pyridoxal 5'-phosphate</name>
        <dbReference type="ChEBI" id="CHEBI:597326"/>
    </ligand>
</feature>
<comment type="pathway">
    <text evidence="2 9">Cofactor biosynthesis; biotin biosynthesis.</text>
</comment>
<feature type="binding site" evidence="9">
    <location>
        <position position="233"/>
    </location>
    <ligand>
        <name>pyridoxal 5'-phosphate</name>
        <dbReference type="ChEBI" id="CHEBI:597326"/>
    </ligand>
</feature>
<dbReference type="NCBIfam" id="TIGR00858">
    <property type="entry name" value="bioF"/>
    <property type="match status" value="1"/>
</dbReference>
<keyword evidence="13" id="KW-1185">Reference proteome</keyword>
<comment type="similarity">
    <text evidence="3 9">Belongs to the class-II pyridoxal-phosphate-dependent aminotransferase family. BioF subfamily.</text>
</comment>
<dbReference type="InterPro" id="IPR015424">
    <property type="entry name" value="PyrdxlP-dep_Trfase"/>
</dbReference>
<keyword evidence="5 9" id="KW-0808">Transferase</keyword>
<feature type="binding site" evidence="9">
    <location>
        <position position="349"/>
    </location>
    <ligand>
        <name>substrate</name>
    </ligand>
</feature>
<dbReference type="CDD" id="cd06454">
    <property type="entry name" value="KBL_like"/>
    <property type="match status" value="1"/>
</dbReference>
<dbReference type="InterPro" id="IPR001917">
    <property type="entry name" value="Aminotrans_II_pyridoxalP_BS"/>
</dbReference>
<keyword evidence="6 9" id="KW-0093">Biotin biosynthesis</keyword>
<dbReference type="PROSITE" id="PS00599">
    <property type="entry name" value="AA_TRANSFER_CLASS_2"/>
    <property type="match status" value="1"/>
</dbReference>
<evidence type="ECO:0000256" key="7">
    <source>
        <dbReference type="ARBA" id="ARBA00022898"/>
    </source>
</evidence>
<feature type="binding site" evidence="9">
    <location>
        <position position="131"/>
    </location>
    <ligand>
        <name>substrate</name>
    </ligand>
</feature>
<feature type="domain" description="Aminotransferase class I/classII large" evidence="11">
    <location>
        <begin position="40"/>
        <end position="377"/>
    </location>
</feature>
<feature type="binding site" evidence="9">
    <location>
        <position position="176"/>
    </location>
    <ligand>
        <name>pyridoxal 5'-phosphate</name>
        <dbReference type="ChEBI" id="CHEBI:597326"/>
    </ligand>
</feature>
<evidence type="ECO:0000256" key="6">
    <source>
        <dbReference type="ARBA" id="ARBA00022756"/>
    </source>
</evidence>
<dbReference type="HAMAP" id="MF_01693">
    <property type="entry name" value="BioF_aminotrans_2"/>
    <property type="match status" value="1"/>
</dbReference>
<organism evidence="12 13">
    <name type="scientific">Thalassolituus maritimus</name>
    <dbReference type="NCBI Taxonomy" id="484498"/>
    <lineage>
        <taxon>Bacteria</taxon>
        <taxon>Pseudomonadati</taxon>
        <taxon>Pseudomonadota</taxon>
        <taxon>Gammaproteobacteria</taxon>
        <taxon>Oceanospirillales</taxon>
        <taxon>Oceanospirillaceae</taxon>
        <taxon>Thalassolituus</taxon>
    </lineage>
</organism>
<dbReference type="InterPro" id="IPR015422">
    <property type="entry name" value="PyrdxlP-dep_Trfase_small"/>
</dbReference>
<evidence type="ECO:0000256" key="8">
    <source>
        <dbReference type="ARBA" id="ARBA00047715"/>
    </source>
</evidence>
<comment type="function">
    <text evidence="9">Catalyzes the decarboxylative condensation of pimeloyl-[acyl-carrier protein] and L-alanine to produce 8-amino-7-oxononanoate (AON), [acyl-carrier protein], and carbon dioxide.</text>
</comment>
<evidence type="ECO:0000313" key="12">
    <source>
        <dbReference type="EMBL" id="SIS42925.1"/>
    </source>
</evidence>
<feature type="modified residue" description="N6-(pyridoxal phosphate)lysine" evidence="9 10">
    <location>
        <position position="236"/>
    </location>
</feature>
<feature type="binding site" evidence="9">
    <location>
        <begin position="106"/>
        <end position="107"/>
    </location>
    <ligand>
        <name>pyridoxal 5'-phosphate</name>
        <dbReference type="ChEBI" id="CHEBI:597326"/>
    </ligand>
</feature>
<sequence>MSWQDRFASALQQRKEKHLLRQRQTLQSPQSTHVTCGSSQLLNFCSNDYLGLANTGGEDLARAAQEWQFGSGASHLVCGHTRAHHDLEDALAEFSGYPRALLFSTGYMANVGVISALAQRGDLILQDKLNHASLLDGAQLSRAKMTRYRHCDYQQLNELLEAAAGDCLVVSDSIFSMDGDLADVARLAELSQHHNALLMIDDAHGIGVLGQYGQGAREHFNLSQDALPVYIGTLGKALGGYGAFVAGSEELIEYLIQFSRSYIYTTAMPPAVAQAMLGNLERAKDNKLREALTDRIEQFRSGAKARGLPLMASESPVQPLLTGASDRALRISDRLKNQGIWISAIRPPTVPQGEARLRVTLTAAHTTEDIETLLTALESAFAGDES</sequence>
<dbReference type="SUPFAM" id="SSF53383">
    <property type="entry name" value="PLP-dependent transferases"/>
    <property type="match status" value="1"/>
</dbReference>
<comment type="subunit">
    <text evidence="4 9">Homodimer.</text>
</comment>
<protein>
    <recommendedName>
        <fullName evidence="9">8-amino-7-oxononanoate synthase</fullName>
        <shortName evidence="9">AONS</shortName>
        <ecNumber evidence="9">2.3.1.47</ecNumber>
    </recommendedName>
    <alternativeName>
        <fullName evidence="9">7-keto-8-amino-pelargonic acid synthase</fullName>
        <shortName evidence="9">7-KAP synthase</shortName>
        <shortName evidence="9">KAPA synthase</shortName>
    </alternativeName>
    <alternativeName>
        <fullName evidence="9">8-amino-7-ketopelargonate synthase</fullName>
    </alternativeName>
</protein>
<reference evidence="13" key="1">
    <citation type="submission" date="2017-01" db="EMBL/GenBank/DDBJ databases">
        <authorList>
            <person name="Varghese N."/>
            <person name="Submissions S."/>
        </authorList>
    </citation>
    <scope>NUCLEOTIDE SEQUENCE [LARGE SCALE GENOMIC DNA]</scope>
    <source>
        <strain evidence="13">DSM 24913</strain>
    </source>
</reference>
<evidence type="ECO:0000256" key="2">
    <source>
        <dbReference type="ARBA" id="ARBA00004746"/>
    </source>
</evidence>
<comment type="catalytic activity">
    <reaction evidence="8 9">
        <text>6-carboxyhexanoyl-[ACP] + L-alanine + H(+) = (8S)-8-amino-7-oxononanoate + holo-[ACP] + CO2</text>
        <dbReference type="Rhea" id="RHEA:42288"/>
        <dbReference type="Rhea" id="RHEA-COMP:9685"/>
        <dbReference type="Rhea" id="RHEA-COMP:9955"/>
        <dbReference type="ChEBI" id="CHEBI:15378"/>
        <dbReference type="ChEBI" id="CHEBI:16526"/>
        <dbReference type="ChEBI" id="CHEBI:57972"/>
        <dbReference type="ChEBI" id="CHEBI:64479"/>
        <dbReference type="ChEBI" id="CHEBI:78846"/>
        <dbReference type="ChEBI" id="CHEBI:149468"/>
        <dbReference type="EC" id="2.3.1.47"/>
    </reaction>
</comment>
<proteinExistence type="inferred from homology"/>
<feature type="binding site" evidence="9">
    <location>
        <position position="21"/>
    </location>
    <ligand>
        <name>substrate</name>
    </ligand>
</feature>
<dbReference type="AlphaFoldDB" id="A0A1N7J0N5"/>
<dbReference type="UniPathway" id="UPA00078"/>
<evidence type="ECO:0000256" key="10">
    <source>
        <dbReference type="PIRSR" id="PIRSR604723-51"/>
    </source>
</evidence>
<dbReference type="InterPro" id="IPR015421">
    <property type="entry name" value="PyrdxlP-dep_Trfase_major"/>
</dbReference>
<dbReference type="InterPro" id="IPR050087">
    <property type="entry name" value="AON_synthase_class-II"/>
</dbReference>